<evidence type="ECO:0000259" key="1">
    <source>
        <dbReference type="Pfam" id="PF01909"/>
    </source>
</evidence>
<comment type="caution">
    <text evidence="2">The sequence shown here is derived from an EMBL/GenBank/DDBJ whole genome shotgun (WGS) entry which is preliminary data.</text>
</comment>
<keyword evidence="3" id="KW-1185">Reference proteome</keyword>
<dbReference type="Gene3D" id="3.30.460.10">
    <property type="entry name" value="Beta Polymerase, domain 2"/>
    <property type="match status" value="1"/>
</dbReference>
<evidence type="ECO:0000313" key="3">
    <source>
        <dbReference type="Proteomes" id="UP000760480"/>
    </source>
</evidence>
<reference evidence="2 3" key="1">
    <citation type="submission" date="2019-03" db="EMBL/GenBank/DDBJ databases">
        <title>Metabolic reconstructions from genomes of highly enriched 'Candidatus Accumulibacter' and 'Candidatus Competibacter' bioreactor populations.</title>
        <authorList>
            <person name="Annavajhala M.K."/>
            <person name="Welles L."/>
            <person name="Abbas B."/>
            <person name="Sorokin D."/>
            <person name="Park H."/>
            <person name="Van Loosdrecht M."/>
            <person name="Chandran K."/>
        </authorList>
    </citation>
    <scope>NUCLEOTIDE SEQUENCE [LARGE SCALE GENOMIC DNA]</scope>
    <source>
        <strain evidence="2 3">SBR_G</strain>
    </source>
</reference>
<dbReference type="Proteomes" id="UP000760480">
    <property type="component" value="Unassembled WGS sequence"/>
</dbReference>
<gene>
    <name evidence="2" type="ORF">E4P82_20665</name>
</gene>
<accession>A0ABX1TPM7</accession>
<dbReference type="RefSeq" id="WP_169250674.1">
    <property type="nucleotide sequence ID" value="NZ_SPMZ01000105.1"/>
</dbReference>
<proteinExistence type="predicted"/>
<sequence length="105" mass="11868">MTTANPIVLSKFRAALDALYGDRIERVVLFGSRARGDALPDSDYDVAVFLKDLADRWVEADKIAMIATDVLDETGEVIHAMPYRAGSYRERTPLMHELRREGRDL</sequence>
<dbReference type="InterPro" id="IPR052548">
    <property type="entry name" value="Type_VII_TA_antitoxin"/>
</dbReference>
<dbReference type="InterPro" id="IPR043519">
    <property type="entry name" value="NT_sf"/>
</dbReference>
<dbReference type="CDD" id="cd05403">
    <property type="entry name" value="NT_KNTase_like"/>
    <property type="match status" value="1"/>
</dbReference>
<dbReference type="EMBL" id="SPMZ01000105">
    <property type="protein sequence ID" value="NMQ21403.1"/>
    <property type="molecule type" value="Genomic_DNA"/>
</dbReference>
<dbReference type="PANTHER" id="PTHR33933:SF1">
    <property type="entry name" value="PROTEIN ADENYLYLTRANSFERASE MNTA-RELATED"/>
    <property type="match status" value="1"/>
</dbReference>
<protein>
    <submittedName>
        <fullName evidence="2">Nucleotidyltransferase domain-containing protein</fullName>
    </submittedName>
</protein>
<organism evidence="2 3">
    <name type="scientific">Candidatus Competibacter phosphatis</name>
    <dbReference type="NCBI Taxonomy" id="221280"/>
    <lineage>
        <taxon>Bacteria</taxon>
        <taxon>Pseudomonadati</taxon>
        <taxon>Pseudomonadota</taxon>
        <taxon>Gammaproteobacteria</taxon>
        <taxon>Candidatus Competibacteraceae</taxon>
        <taxon>Candidatus Competibacter</taxon>
    </lineage>
</organism>
<dbReference type="InterPro" id="IPR002934">
    <property type="entry name" value="Polymerase_NTP_transf_dom"/>
</dbReference>
<feature type="domain" description="Polymerase nucleotidyl transferase" evidence="1">
    <location>
        <begin position="9"/>
        <end position="62"/>
    </location>
</feature>
<name>A0ABX1TPM7_9GAMM</name>
<dbReference type="Pfam" id="PF01909">
    <property type="entry name" value="NTP_transf_2"/>
    <property type="match status" value="1"/>
</dbReference>
<evidence type="ECO:0000313" key="2">
    <source>
        <dbReference type="EMBL" id="NMQ21403.1"/>
    </source>
</evidence>
<dbReference type="PANTHER" id="PTHR33933">
    <property type="entry name" value="NUCLEOTIDYLTRANSFERASE"/>
    <property type="match status" value="1"/>
</dbReference>
<dbReference type="SUPFAM" id="SSF81301">
    <property type="entry name" value="Nucleotidyltransferase"/>
    <property type="match status" value="1"/>
</dbReference>